<dbReference type="InterPro" id="IPR011333">
    <property type="entry name" value="SKP1/BTB/POZ_sf"/>
</dbReference>
<dbReference type="Proteomes" id="UP000076532">
    <property type="component" value="Unassembled WGS sequence"/>
</dbReference>
<dbReference type="Gene3D" id="3.30.710.10">
    <property type="entry name" value="Potassium Channel Kv1.1, Chain A"/>
    <property type="match status" value="1"/>
</dbReference>
<evidence type="ECO:0000259" key="2">
    <source>
        <dbReference type="PROSITE" id="PS50097"/>
    </source>
</evidence>
<sequence>MSTADQPPPKRRRTEDSLEDPSNCPADPVRSDIWYDDGNVILQAENTQYKVYRGVLAQSSSVFRDMFSFPQPPASNMVTIEGCPVIRLSDSAEEAKYILQAIFEQKYMVPGHLLCLQLSF</sequence>
<evidence type="ECO:0000256" key="1">
    <source>
        <dbReference type="SAM" id="MobiDB-lite"/>
    </source>
</evidence>
<dbReference type="AlphaFoldDB" id="A0A166A058"/>
<proteinExistence type="predicted"/>
<keyword evidence="4" id="KW-1185">Reference proteome</keyword>
<dbReference type="EMBL" id="KV417668">
    <property type="protein sequence ID" value="KZP11110.1"/>
    <property type="molecule type" value="Genomic_DNA"/>
</dbReference>
<reference evidence="3 4" key="1">
    <citation type="journal article" date="2016" name="Mol. Biol. Evol.">
        <title>Comparative Genomics of Early-Diverging Mushroom-Forming Fungi Provides Insights into the Origins of Lignocellulose Decay Capabilities.</title>
        <authorList>
            <person name="Nagy L.G."/>
            <person name="Riley R."/>
            <person name="Tritt A."/>
            <person name="Adam C."/>
            <person name="Daum C."/>
            <person name="Floudas D."/>
            <person name="Sun H."/>
            <person name="Yadav J.S."/>
            <person name="Pangilinan J."/>
            <person name="Larsson K.H."/>
            <person name="Matsuura K."/>
            <person name="Barry K."/>
            <person name="Labutti K."/>
            <person name="Kuo R."/>
            <person name="Ohm R.A."/>
            <person name="Bhattacharya S.S."/>
            <person name="Shirouzu T."/>
            <person name="Yoshinaga Y."/>
            <person name="Martin F.M."/>
            <person name="Grigoriev I.V."/>
            <person name="Hibbett D.S."/>
        </authorList>
    </citation>
    <scope>NUCLEOTIDE SEQUENCE [LARGE SCALE GENOMIC DNA]</scope>
    <source>
        <strain evidence="3 4">CBS 109695</strain>
    </source>
</reference>
<evidence type="ECO:0000313" key="3">
    <source>
        <dbReference type="EMBL" id="KZP11110.1"/>
    </source>
</evidence>
<dbReference type="PROSITE" id="PS50097">
    <property type="entry name" value="BTB"/>
    <property type="match status" value="1"/>
</dbReference>
<evidence type="ECO:0000313" key="4">
    <source>
        <dbReference type="Proteomes" id="UP000076532"/>
    </source>
</evidence>
<dbReference type="OrthoDB" id="3027208at2759"/>
<feature type="domain" description="BTB" evidence="2">
    <location>
        <begin position="38"/>
        <end position="111"/>
    </location>
</feature>
<dbReference type="CDD" id="cd18186">
    <property type="entry name" value="BTB_POZ_ZBTB_KLHL-like"/>
    <property type="match status" value="1"/>
</dbReference>
<dbReference type="Pfam" id="PF00651">
    <property type="entry name" value="BTB"/>
    <property type="match status" value="1"/>
</dbReference>
<organism evidence="3 4">
    <name type="scientific">Athelia psychrophila</name>
    <dbReference type="NCBI Taxonomy" id="1759441"/>
    <lineage>
        <taxon>Eukaryota</taxon>
        <taxon>Fungi</taxon>
        <taxon>Dikarya</taxon>
        <taxon>Basidiomycota</taxon>
        <taxon>Agaricomycotina</taxon>
        <taxon>Agaricomycetes</taxon>
        <taxon>Agaricomycetidae</taxon>
        <taxon>Atheliales</taxon>
        <taxon>Atheliaceae</taxon>
        <taxon>Athelia</taxon>
    </lineage>
</organism>
<feature type="region of interest" description="Disordered" evidence="1">
    <location>
        <begin position="1"/>
        <end position="30"/>
    </location>
</feature>
<accession>A0A166A058</accession>
<name>A0A166A058_9AGAM</name>
<gene>
    <name evidence="3" type="ORF">FIBSPDRAFT_871882</name>
</gene>
<dbReference type="InterPro" id="IPR000210">
    <property type="entry name" value="BTB/POZ_dom"/>
</dbReference>
<protein>
    <recommendedName>
        <fullName evidence="2">BTB domain-containing protein</fullName>
    </recommendedName>
</protein>